<name>A0A9W9M5A9_9EURO</name>
<dbReference type="Proteomes" id="UP001150904">
    <property type="component" value="Unassembled WGS sequence"/>
</dbReference>
<dbReference type="InterPro" id="IPR036291">
    <property type="entry name" value="NAD(P)-bd_dom_sf"/>
</dbReference>
<protein>
    <submittedName>
        <fullName evidence="1">Polyketide synthase</fullName>
    </submittedName>
</protein>
<organism evidence="1 2">
    <name type="scientific">Penicillium cinerascens</name>
    <dbReference type="NCBI Taxonomy" id="70096"/>
    <lineage>
        <taxon>Eukaryota</taxon>
        <taxon>Fungi</taxon>
        <taxon>Dikarya</taxon>
        <taxon>Ascomycota</taxon>
        <taxon>Pezizomycotina</taxon>
        <taxon>Eurotiomycetes</taxon>
        <taxon>Eurotiomycetidae</taxon>
        <taxon>Eurotiales</taxon>
        <taxon>Aspergillaceae</taxon>
        <taxon>Penicillium</taxon>
    </lineage>
</organism>
<dbReference type="SUPFAM" id="SSF51735">
    <property type="entry name" value="NAD(P)-binding Rossmann-fold domains"/>
    <property type="match status" value="1"/>
</dbReference>
<reference evidence="1" key="1">
    <citation type="submission" date="2022-12" db="EMBL/GenBank/DDBJ databases">
        <authorList>
            <person name="Petersen C."/>
        </authorList>
    </citation>
    <scope>NUCLEOTIDE SEQUENCE</scope>
    <source>
        <strain evidence="1">IBT 15544</strain>
    </source>
</reference>
<reference evidence="1" key="2">
    <citation type="journal article" date="2023" name="IMA Fungus">
        <title>Comparative genomic study of the Penicillium genus elucidates a diverse pangenome and 15 lateral gene transfer events.</title>
        <authorList>
            <person name="Petersen C."/>
            <person name="Sorensen T."/>
            <person name="Nielsen M.R."/>
            <person name="Sondergaard T.E."/>
            <person name="Sorensen J.L."/>
            <person name="Fitzpatrick D.A."/>
            <person name="Frisvad J.C."/>
            <person name="Nielsen K.L."/>
        </authorList>
    </citation>
    <scope>NUCLEOTIDE SEQUENCE</scope>
    <source>
        <strain evidence="1">IBT 15544</strain>
    </source>
</reference>
<dbReference type="GeneID" id="83183598"/>
<accession>A0A9W9M5A9</accession>
<gene>
    <name evidence="1" type="ORF">N7498_009241</name>
</gene>
<dbReference type="EMBL" id="JAPQKR010000016">
    <property type="protein sequence ID" value="KAJ5190256.1"/>
    <property type="molecule type" value="Genomic_DNA"/>
</dbReference>
<dbReference type="AlphaFoldDB" id="A0A9W9M5A9"/>
<comment type="caution">
    <text evidence="1">The sequence shown here is derived from an EMBL/GenBank/DDBJ whole genome shotgun (WGS) entry which is preliminary data.</text>
</comment>
<dbReference type="RefSeq" id="XP_058303196.1">
    <property type="nucleotide sequence ID" value="XM_058456297.1"/>
</dbReference>
<evidence type="ECO:0000313" key="2">
    <source>
        <dbReference type="Proteomes" id="UP001150904"/>
    </source>
</evidence>
<keyword evidence="2" id="KW-1185">Reference proteome</keyword>
<dbReference type="Gene3D" id="3.90.180.10">
    <property type="entry name" value="Medium-chain alcohol dehydrogenases, catalytic domain"/>
    <property type="match status" value="1"/>
</dbReference>
<sequence>MKSLHQRQTILTHAAAGATGSAAIQFARYLGAEIFTTVSTNEMKQWLTENSFFIAAIKILQVPFDQFALVPV</sequence>
<proteinExistence type="predicted"/>
<evidence type="ECO:0000313" key="1">
    <source>
        <dbReference type="EMBL" id="KAJ5190256.1"/>
    </source>
</evidence>